<feature type="region of interest" description="Disordered" evidence="1">
    <location>
        <begin position="1"/>
        <end position="36"/>
    </location>
</feature>
<dbReference type="AlphaFoldDB" id="A0A2U3EC00"/>
<sequence length="266" mass="28666">MPALDGRAGSTRASRPHHRHHHHHHAQDGAPPPPTISFTSIASREPVAQCQRVGVQRPLPQCEKLWSGPDHPCFACILGCSAATFYLQGCLSCLHLTLLLPLPNARAAVPGCDRRQHQRRVCLDAASSDPAGSATRPVLARCLWPFSTSCRASVCLSAAHHHDPSRSCALALLSPRSACDRRDGHPETVVPACDDTRNTHTRTRTWRNLPTACCGFLPGTPQKLMPSPCLSRPPHLTSHLQALSVSSSLSRIAGHHISSHTLCASA</sequence>
<evidence type="ECO:0000313" key="3">
    <source>
        <dbReference type="Proteomes" id="UP000245956"/>
    </source>
</evidence>
<accession>A0A2U3EC00</accession>
<gene>
    <name evidence="2" type="ORF">PCL_10652</name>
</gene>
<evidence type="ECO:0000256" key="1">
    <source>
        <dbReference type="SAM" id="MobiDB-lite"/>
    </source>
</evidence>
<feature type="compositionally biased region" description="Basic residues" evidence="1">
    <location>
        <begin position="14"/>
        <end position="25"/>
    </location>
</feature>
<comment type="caution">
    <text evidence="2">The sequence shown here is derived from an EMBL/GenBank/DDBJ whole genome shotgun (WGS) entry which is preliminary data.</text>
</comment>
<proteinExistence type="predicted"/>
<evidence type="ECO:0000313" key="2">
    <source>
        <dbReference type="EMBL" id="PWI72029.1"/>
    </source>
</evidence>
<organism evidence="2 3">
    <name type="scientific">Purpureocillium lilacinum</name>
    <name type="common">Paecilomyces lilacinus</name>
    <dbReference type="NCBI Taxonomy" id="33203"/>
    <lineage>
        <taxon>Eukaryota</taxon>
        <taxon>Fungi</taxon>
        <taxon>Dikarya</taxon>
        <taxon>Ascomycota</taxon>
        <taxon>Pezizomycotina</taxon>
        <taxon>Sordariomycetes</taxon>
        <taxon>Hypocreomycetidae</taxon>
        <taxon>Hypocreales</taxon>
        <taxon>Ophiocordycipitaceae</taxon>
        <taxon>Purpureocillium</taxon>
    </lineage>
</organism>
<name>A0A2U3EC00_PURLI</name>
<dbReference type="Proteomes" id="UP000245956">
    <property type="component" value="Unassembled WGS sequence"/>
</dbReference>
<reference evidence="2 3" key="1">
    <citation type="journal article" date="2016" name="Front. Microbiol.">
        <title>Genome and transcriptome sequences reveal the specific parasitism of the nematophagous Purpureocillium lilacinum 36-1.</title>
        <authorList>
            <person name="Xie J."/>
            <person name="Li S."/>
            <person name="Mo C."/>
            <person name="Xiao X."/>
            <person name="Peng D."/>
            <person name="Wang G."/>
            <person name="Xiao Y."/>
        </authorList>
    </citation>
    <scope>NUCLEOTIDE SEQUENCE [LARGE SCALE GENOMIC DNA]</scope>
    <source>
        <strain evidence="2 3">36-1</strain>
    </source>
</reference>
<protein>
    <submittedName>
        <fullName evidence="2">Uncharacterized protein</fullName>
    </submittedName>
</protein>
<dbReference type="EMBL" id="LCWV01000006">
    <property type="protein sequence ID" value="PWI72029.1"/>
    <property type="molecule type" value="Genomic_DNA"/>
</dbReference>